<gene>
    <name evidence="1" type="ORF">KAK10_03620</name>
</gene>
<reference evidence="1" key="1">
    <citation type="submission" date="2021-04" db="EMBL/GenBank/DDBJ databases">
        <title>Taxonomic assessment of Weissella genus.</title>
        <authorList>
            <person name="Fanelli F."/>
            <person name="Chieffi D."/>
            <person name="Dell'Aquila A."/>
            <person name="Gyu-Sung C."/>
            <person name="Franz C.M.A.P."/>
            <person name="Fusco V."/>
        </authorList>
    </citation>
    <scope>NUCLEOTIDE SEQUENCE</scope>
    <source>
        <strain evidence="1">LMG 25373</strain>
    </source>
</reference>
<organism evidence="1 2">
    <name type="scientific">Periweissella beninensis</name>
    <dbReference type="NCBI Taxonomy" id="504936"/>
    <lineage>
        <taxon>Bacteria</taxon>
        <taxon>Bacillati</taxon>
        <taxon>Bacillota</taxon>
        <taxon>Bacilli</taxon>
        <taxon>Lactobacillales</taxon>
        <taxon>Lactobacillaceae</taxon>
        <taxon>Periweissella</taxon>
    </lineage>
</organism>
<evidence type="ECO:0000313" key="1">
    <source>
        <dbReference type="EMBL" id="MCM2437021.1"/>
    </source>
</evidence>
<evidence type="ECO:0000313" key="2">
    <source>
        <dbReference type="Proteomes" id="UP001057481"/>
    </source>
</evidence>
<dbReference type="Proteomes" id="UP001057481">
    <property type="component" value="Unassembled WGS sequence"/>
</dbReference>
<keyword evidence="2" id="KW-1185">Reference proteome</keyword>
<name>A0ABT0VGS1_9LACO</name>
<protein>
    <submittedName>
        <fullName evidence="1">Uncharacterized protein</fullName>
    </submittedName>
</protein>
<sequence length="199" mass="23346">MNDLTEKINKIKVNKQLVEIQHFCNPKTFTVGYISQFDETTIIVKTIDPNGKINGIIIIERKNIVTISENSSYLTAIKIKEQLAKKQGYYDIWQIQEKMQNLVQHVSQPIMAAILVKALVNKIVLTIGWTDENQQDTEVTGYLDAVTDDEVRLIYTDEHDLESLWIVPIRRMKINFIRLYSFQTYEYQQILRIVFNEKF</sequence>
<dbReference type="RefSeq" id="WP_205144184.1">
    <property type="nucleotide sequence ID" value="NZ_JAFBDN010000023.1"/>
</dbReference>
<proteinExistence type="predicted"/>
<accession>A0ABT0VGS1</accession>
<dbReference type="EMBL" id="JAGMVS010000045">
    <property type="protein sequence ID" value="MCM2437021.1"/>
    <property type="molecule type" value="Genomic_DNA"/>
</dbReference>
<comment type="caution">
    <text evidence="1">The sequence shown here is derived from an EMBL/GenBank/DDBJ whole genome shotgun (WGS) entry which is preliminary data.</text>
</comment>